<dbReference type="Pfam" id="PF00069">
    <property type="entry name" value="Pkinase"/>
    <property type="match status" value="1"/>
</dbReference>
<dbReference type="GO" id="GO:0005524">
    <property type="term" value="F:ATP binding"/>
    <property type="evidence" value="ECO:0007669"/>
    <property type="project" value="UniProtKB-UniRule"/>
</dbReference>
<dbReference type="PANTHER" id="PTHR45832">
    <property type="entry name" value="SERINE/THREONINE-PROTEIN KINASE SAMKA-RELATED-RELATED"/>
    <property type="match status" value="1"/>
</dbReference>
<dbReference type="InterPro" id="IPR001849">
    <property type="entry name" value="PH_domain"/>
</dbReference>
<dbReference type="PROSITE" id="PS50003">
    <property type="entry name" value="PH_DOMAIN"/>
    <property type="match status" value="1"/>
</dbReference>
<dbReference type="InterPro" id="IPR000095">
    <property type="entry name" value="CRIB_dom"/>
</dbReference>
<comment type="caution">
    <text evidence="18">The sequence shown here is derived from an EMBL/GenBank/DDBJ whole genome shotgun (WGS) entry which is preliminary data.</text>
</comment>
<evidence type="ECO:0000259" key="17">
    <source>
        <dbReference type="PROSITE" id="PS50108"/>
    </source>
</evidence>
<dbReference type="InterPro" id="IPR051931">
    <property type="entry name" value="PAK3-like"/>
</dbReference>
<dbReference type="Pfam" id="PF00169">
    <property type="entry name" value="PH"/>
    <property type="match status" value="1"/>
</dbReference>
<dbReference type="STRING" id="133385.A0A2T9YQF9"/>
<dbReference type="Gene3D" id="3.90.810.10">
    <property type="entry name" value="CRIB domain"/>
    <property type="match status" value="1"/>
</dbReference>
<comment type="catalytic activity">
    <reaction evidence="11">
        <text>L-threonyl-[protein] + ATP = O-phospho-L-threonyl-[protein] + ADP + H(+)</text>
        <dbReference type="Rhea" id="RHEA:46608"/>
        <dbReference type="Rhea" id="RHEA-COMP:11060"/>
        <dbReference type="Rhea" id="RHEA-COMP:11605"/>
        <dbReference type="ChEBI" id="CHEBI:15378"/>
        <dbReference type="ChEBI" id="CHEBI:30013"/>
        <dbReference type="ChEBI" id="CHEBI:30616"/>
        <dbReference type="ChEBI" id="CHEBI:61977"/>
        <dbReference type="ChEBI" id="CHEBI:456216"/>
        <dbReference type="EC" id="2.7.11.1"/>
    </reaction>
</comment>
<comment type="similarity">
    <text evidence="2">Belongs to the protein kinase superfamily. STE Ser/Thr protein kinase family. STE20 subfamily.</text>
</comment>
<dbReference type="GO" id="GO:0004674">
    <property type="term" value="F:protein serine/threonine kinase activity"/>
    <property type="evidence" value="ECO:0007669"/>
    <property type="project" value="UniProtKB-KW"/>
</dbReference>
<feature type="binding site" evidence="13">
    <location>
        <position position="482"/>
    </location>
    <ligand>
        <name>ATP</name>
        <dbReference type="ChEBI" id="CHEBI:30616"/>
    </ligand>
</feature>
<dbReference type="GO" id="GO:0106310">
    <property type="term" value="F:protein serine kinase activity"/>
    <property type="evidence" value="ECO:0007669"/>
    <property type="project" value="RHEA"/>
</dbReference>
<reference evidence="18 19" key="1">
    <citation type="journal article" date="2018" name="MBio">
        <title>Comparative Genomics Reveals the Core Gene Toolbox for the Fungus-Insect Symbiosis.</title>
        <authorList>
            <person name="Wang Y."/>
            <person name="Stata M."/>
            <person name="Wang W."/>
            <person name="Stajich J.E."/>
            <person name="White M.M."/>
            <person name="Moncalvo J.M."/>
        </authorList>
    </citation>
    <scope>NUCLEOTIDE SEQUENCE [LARGE SCALE GENOMIC DNA]</scope>
    <source>
        <strain evidence="18 19">SWE-8-4</strain>
    </source>
</reference>
<dbReference type="InterPro" id="IPR036936">
    <property type="entry name" value="CRIB_dom_sf"/>
</dbReference>
<dbReference type="Proteomes" id="UP000245383">
    <property type="component" value="Unassembled WGS sequence"/>
</dbReference>
<keyword evidence="10" id="KW-0460">Magnesium</keyword>
<evidence type="ECO:0000259" key="16">
    <source>
        <dbReference type="PROSITE" id="PS50011"/>
    </source>
</evidence>
<dbReference type="FunFam" id="3.90.810.10:FF:000005">
    <property type="entry name" value="Non-specific serine/threonine protein kinase"/>
    <property type="match status" value="1"/>
</dbReference>
<feature type="region of interest" description="Disordered" evidence="14">
    <location>
        <begin position="331"/>
        <end position="361"/>
    </location>
</feature>
<feature type="domain" description="PH" evidence="15">
    <location>
        <begin position="3"/>
        <end position="94"/>
    </location>
</feature>
<dbReference type="InterPro" id="IPR011009">
    <property type="entry name" value="Kinase-like_dom_sf"/>
</dbReference>
<evidence type="ECO:0000313" key="19">
    <source>
        <dbReference type="Proteomes" id="UP000245383"/>
    </source>
</evidence>
<keyword evidence="4" id="KW-0723">Serine/threonine-protein kinase</keyword>
<feature type="domain" description="Protein kinase" evidence="16">
    <location>
        <begin position="453"/>
        <end position="705"/>
    </location>
</feature>
<dbReference type="InterPro" id="IPR011993">
    <property type="entry name" value="PH-like_dom_sf"/>
</dbReference>
<accession>A0A2T9YQF9</accession>
<dbReference type="Gene3D" id="2.30.29.30">
    <property type="entry name" value="Pleckstrin-homology domain (PH domain)/Phosphotyrosine-binding domain (PTB)"/>
    <property type="match status" value="1"/>
</dbReference>
<evidence type="ECO:0000313" key="18">
    <source>
        <dbReference type="EMBL" id="PVU94585.1"/>
    </source>
</evidence>
<dbReference type="SUPFAM" id="SSF56112">
    <property type="entry name" value="Protein kinase-like (PK-like)"/>
    <property type="match status" value="1"/>
</dbReference>
<dbReference type="InterPro" id="IPR000719">
    <property type="entry name" value="Prot_kinase_dom"/>
</dbReference>
<feature type="domain" description="CRIB" evidence="17">
    <location>
        <begin position="99"/>
        <end position="112"/>
    </location>
</feature>
<keyword evidence="6" id="KW-0479">Metal-binding</keyword>
<dbReference type="EC" id="2.7.11.1" evidence="3"/>
<protein>
    <recommendedName>
        <fullName evidence="3">non-specific serine/threonine protein kinase</fullName>
        <ecNumber evidence="3">2.7.11.1</ecNumber>
    </recommendedName>
</protein>
<evidence type="ECO:0000256" key="5">
    <source>
        <dbReference type="ARBA" id="ARBA00022679"/>
    </source>
</evidence>
<keyword evidence="8" id="KW-0418">Kinase</keyword>
<keyword evidence="5" id="KW-0808">Transferase</keyword>
<evidence type="ECO:0000256" key="1">
    <source>
        <dbReference type="ARBA" id="ARBA00001946"/>
    </source>
</evidence>
<feature type="compositionally biased region" description="Low complexity" evidence="14">
    <location>
        <begin position="334"/>
        <end position="361"/>
    </location>
</feature>
<dbReference type="FunFam" id="3.30.200.20:FF:000705">
    <property type="entry name" value="Non-specific serine/threonine protein kinase"/>
    <property type="match status" value="1"/>
</dbReference>
<dbReference type="PROSITE" id="PS50108">
    <property type="entry name" value="CRIB"/>
    <property type="match status" value="1"/>
</dbReference>
<evidence type="ECO:0000256" key="2">
    <source>
        <dbReference type="ARBA" id="ARBA00008874"/>
    </source>
</evidence>
<keyword evidence="19" id="KW-1185">Reference proteome</keyword>
<sequence length="719" mass="82507">MSCVIKQGHLTVKESWLWSKRWAILQTETLTFQRHSNSYTILLTIPLKEVTYVGRSELKTYCIEIKLRDKAYFLQCTCDDDLYSWIDLIYKHCPLLNDVSEPSNFFHHVHVDFDSTSGNFVGLPEQWSNLLKSSNITQKDYQQNPQAVLDVLDFYTKNSINNGDSGGFIGDFNNFSEPENYAKPKNKNAHQLVNQSLKKVSSFIFESKSTNNSNGLSEQRNNHNMVVEQRKQQLIIEKNKINTKNSLAKNLVEVQSDSDYIGQKQYSDIYNHKQKLVKQSEIGNQKSEEFRMQQTVLEQKKKQTLESFNQEIDREDLKQSRQQQEYLQQFSSLDSNSYKNQESSSSSYSPPNNNDYSKNDPVTQVKHLNQANYLQSSSEIDQDNSKYLATEDSLDQDKYRYLDRDPVKNLSESVNEMSIKKKLSLPNLSGLSDEQLMVKLKEIVSKKDPKLRYVKIKKIGQGASGSVYLAKSIISKSKVAIKQMDLKNQPRKELLVNEIMIMKDSQHPNIVNYIESFLIGNSDLWVVMEYMTGGALTDIIENNKMSENQIATISFEVSKGLLHLHKQKIIHRDIKSDNILLGEDCSVKITDFGFCAKLSDKRNKRATMVGTPYWMAPEVVKQKPYGPKVDVWSLGIMVIEMIELEPPYLDEEPLKALYLIATNGTPTLKDPDSLSLELKSYLAECLCVDVDSRANIDELITHNFSTKYAKSISILRSLF</sequence>
<dbReference type="SMART" id="SM00220">
    <property type="entry name" value="S_TKc"/>
    <property type="match status" value="1"/>
</dbReference>
<evidence type="ECO:0000256" key="11">
    <source>
        <dbReference type="ARBA" id="ARBA00047899"/>
    </source>
</evidence>
<organism evidence="18 19">
    <name type="scientific">Smittium simulii</name>
    <dbReference type="NCBI Taxonomy" id="133385"/>
    <lineage>
        <taxon>Eukaryota</taxon>
        <taxon>Fungi</taxon>
        <taxon>Fungi incertae sedis</taxon>
        <taxon>Zoopagomycota</taxon>
        <taxon>Kickxellomycotina</taxon>
        <taxon>Harpellomycetes</taxon>
        <taxon>Harpellales</taxon>
        <taxon>Legeriomycetaceae</taxon>
        <taxon>Smittium</taxon>
    </lineage>
</organism>
<proteinExistence type="inferred from homology"/>
<gene>
    <name evidence="18" type="ORF">BB561_002432</name>
</gene>
<evidence type="ECO:0000256" key="13">
    <source>
        <dbReference type="PROSITE-ProRule" id="PRU10141"/>
    </source>
</evidence>
<evidence type="ECO:0000256" key="12">
    <source>
        <dbReference type="ARBA" id="ARBA00048679"/>
    </source>
</evidence>
<keyword evidence="9 13" id="KW-0067">ATP-binding</keyword>
<evidence type="ECO:0000259" key="15">
    <source>
        <dbReference type="PROSITE" id="PS50003"/>
    </source>
</evidence>
<dbReference type="SUPFAM" id="SSF50729">
    <property type="entry name" value="PH domain-like"/>
    <property type="match status" value="1"/>
</dbReference>
<dbReference type="InterPro" id="IPR033923">
    <property type="entry name" value="PAK_BD"/>
</dbReference>
<dbReference type="PROSITE" id="PS00107">
    <property type="entry name" value="PROTEIN_KINASE_ATP"/>
    <property type="match status" value="1"/>
</dbReference>
<dbReference type="PANTHER" id="PTHR45832:SF22">
    <property type="entry name" value="SERINE_THREONINE-PROTEIN KINASE SAMKA-RELATED"/>
    <property type="match status" value="1"/>
</dbReference>
<dbReference type="FunFam" id="1.10.510.10:FF:000768">
    <property type="entry name" value="Non-specific serine/threonine protein kinase"/>
    <property type="match status" value="1"/>
</dbReference>
<dbReference type="EMBL" id="MBFR01000083">
    <property type="protein sequence ID" value="PVU94585.1"/>
    <property type="molecule type" value="Genomic_DNA"/>
</dbReference>
<dbReference type="CDD" id="cd01093">
    <property type="entry name" value="CRIB_PAK_like"/>
    <property type="match status" value="1"/>
</dbReference>
<dbReference type="Pfam" id="PF00786">
    <property type="entry name" value="PBD"/>
    <property type="match status" value="1"/>
</dbReference>
<evidence type="ECO:0000256" key="4">
    <source>
        <dbReference type="ARBA" id="ARBA00022527"/>
    </source>
</evidence>
<dbReference type="SMART" id="SM00233">
    <property type="entry name" value="PH"/>
    <property type="match status" value="1"/>
</dbReference>
<dbReference type="InterPro" id="IPR017441">
    <property type="entry name" value="Protein_kinase_ATP_BS"/>
</dbReference>
<comment type="cofactor">
    <cofactor evidence="1">
        <name>Mg(2+)</name>
        <dbReference type="ChEBI" id="CHEBI:18420"/>
    </cofactor>
</comment>
<dbReference type="PROSITE" id="PS50011">
    <property type="entry name" value="PROTEIN_KINASE_DOM"/>
    <property type="match status" value="1"/>
</dbReference>
<name>A0A2T9YQF9_9FUNG</name>
<evidence type="ECO:0000256" key="3">
    <source>
        <dbReference type="ARBA" id="ARBA00012513"/>
    </source>
</evidence>
<dbReference type="Gene3D" id="1.10.510.10">
    <property type="entry name" value="Transferase(Phosphotransferase) domain 1"/>
    <property type="match status" value="1"/>
</dbReference>
<dbReference type="OrthoDB" id="248923at2759"/>
<evidence type="ECO:0000256" key="9">
    <source>
        <dbReference type="ARBA" id="ARBA00022840"/>
    </source>
</evidence>
<dbReference type="GO" id="GO:0046872">
    <property type="term" value="F:metal ion binding"/>
    <property type="evidence" value="ECO:0007669"/>
    <property type="project" value="UniProtKB-KW"/>
</dbReference>
<evidence type="ECO:0000256" key="8">
    <source>
        <dbReference type="ARBA" id="ARBA00022777"/>
    </source>
</evidence>
<dbReference type="Gene3D" id="3.30.200.20">
    <property type="entry name" value="Phosphorylase Kinase, domain 1"/>
    <property type="match status" value="1"/>
</dbReference>
<dbReference type="InterPro" id="IPR008271">
    <property type="entry name" value="Ser/Thr_kinase_AS"/>
</dbReference>
<dbReference type="SMART" id="SM00285">
    <property type="entry name" value="PBD"/>
    <property type="match status" value="1"/>
</dbReference>
<keyword evidence="7 13" id="KW-0547">Nucleotide-binding</keyword>
<evidence type="ECO:0000256" key="10">
    <source>
        <dbReference type="ARBA" id="ARBA00022842"/>
    </source>
</evidence>
<dbReference type="AlphaFoldDB" id="A0A2T9YQF9"/>
<evidence type="ECO:0000256" key="6">
    <source>
        <dbReference type="ARBA" id="ARBA00022723"/>
    </source>
</evidence>
<dbReference type="PROSITE" id="PS00108">
    <property type="entry name" value="PROTEIN_KINASE_ST"/>
    <property type="match status" value="1"/>
</dbReference>
<comment type="catalytic activity">
    <reaction evidence="12">
        <text>L-seryl-[protein] + ATP = O-phospho-L-seryl-[protein] + ADP + H(+)</text>
        <dbReference type="Rhea" id="RHEA:17989"/>
        <dbReference type="Rhea" id="RHEA-COMP:9863"/>
        <dbReference type="Rhea" id="RHEA-COMP:11604"/>
        <dbReference type="ChEBI" id="CHEBI:15378"/>
        <dbReference type="ChEBI" id="CHEBI:29999"/>
        <dbReference type="ChEBI" id="CHEBI:30616"/>
        <dbReference type="ChEBI" id="CHEBI:83421"/>
        <dbReference type="ChEBI" id="CHEBI:456216"/>
        <dbReference type="EC" id="2.7.11.1"/>
    </reaction>
</comment>
<dbReference type="CDD" id="cd06614">
    <property type="entry name" value="STKc_PAK"/>
    <property type="match status" value="1"/>
</dbReference>
<evidence type="ECO:0000256" key="7">
    <source>
        <dbReference type="ARBA" id="ARBA00022741"/>
    </source>
</evidence>
<evidence type="ECO:0000256" key="14">
    <source>
        <dbReference type="SAM" id="MobiDB-lite"/>
    </source>
</evidence>